<dbReference type="InterPro" id="IPR001702">
    <property type="entry name" value="Porin_Gram-ve"/>
</dbReference>
<dbReference type="PANTHER" id="PTHR34501">
    <property type="entry name" value="PROTEIN YDDL-RELATED"/>
    <property type="match status" value="1"/>
</dbReference>
<evidence type="ECO:0000256" key="3">
    <source>
        <dbReference type="ARBA" id="ARBA00022448"/>
    </source>
</evidence>
<evidence type="ECO:0000256" key="1">
    <source>
        <dbReference type="ARBA" id="ARBA00004571"/>
    </source>
</evidence>
<dbReference type="InterPro" id="IPR050298">
    <property type="entry name" value="Gram-neg_bact_OMP"/>
</dbReference>
<dbReference type="Gene3D" id="2.40.160.10">
    <property type="entry name" value="Porin"/>
    <property type="match status" value="1"/>
</dbReference>
<evidence type="ECO:0000313" key="13">
    <source>
        <dbReference type="EMBL" id="RCW74190.1"/>
    </source>
</evidence>
<organism evidence="13 14">
    <name type="scientific">Pseudorhodoferax soli</name>
    <dbReference type="NCBI Taxonomy" id="545864"/>
    <lineage>
        <taxon>Bacteria</taxon>
        <taxon>Pseudomonadati</taxon>
        <taxon>Pseudomonadota</taxon>
        <taxon>Betaproteobacteria</taxon>
        <taxon>Burkholderiales</taxon>
        <taxon>Comamonadaceae</taxon>
    </lineage>
</organism>
<dbReference type="EMBL" id="QPJK01000002">
    <property type="protein sequence ID" value="RCW74190.1"/>
    <property type="molecule type" value="Genomic_DNA"/>
</dbReference>
<dbReference type="OrthoDB" id="6975458at2"/>
<keyword evidence="10" id="KW-0998">Cell outer membrane</keyword>
<dbReference type="GO" id="GO:0009279">
    <property type="term" value="C:cell outer membrane"/>
    <property type="evidence" value="ECO:0007669"/>
    <property type="project" value="UniProtKB-SubCell"/>
</dbReference>
<protein>
    <submittedName>
        <fullName evidence="13">Putative porin</fullName>
    </submittedName>
</protein>
<dbReference type="GO" id="GO:0034220">
    <property type="term" value="P:monoatomic ion transmembrane transport"/>
    <property type="evidence" value="ECO:0007669"/>
    <property type="project" value="InterPro"/>
</dbReference>
<dbReference type="GO" id="GO:0015288">
    <property type="term" value="F:porin activity"/>
    <property type="evidence" value="ECO:0007669"/>
    <property type="project" value="UniProtKB-KW"/>
</dbReference>
<keyword evidence="14" id="KW-1185">Reference proteome</keyword>
<dbReference type="Pfam" id="PF13609">
    <property type="entry name" value="Porin_4"/>
    <property type="match status" value="1"/>
</dbReference>
<feature type="domain" description="Porin" evidence="12">
    <location>
        <begin position="7"/>
        <end position="325"/>
    </location>
</feature>
<accession>A0A368Y1I8</accession>
<dbReference type="GO" id="GO:0046930">
    <property type="term" value="C:pore complex"/>
    <property type="evidence" value="ECO:0007669"/>
    <property type="project" value="UniProtKB-KW"/>
</dbReference>
<dbReference type="PRINTS" id="PR00182">
    <property type="entry name" value="ECOLNEIPORIN"/>
</dbReference>
<evidence type="ECO:0000256" key="10">
    <source>
        <dbReference type="ARBA" id="ARBA00023237"/>
    </source>
</evidence>
<dbReference type="Proteomes" id="UP000252884">
    <property type="component" value="Unassembled WGS sequence"/>
</dbReference>
<dbReference type="CDD" id="cd00342">
    <property type="entry name" value="gram_neg_porins"/>
    <property type="match status" value="1"/>
</dbReference>
<keyword evidence="5" id="KW-0812">Transmembrane</keyword>
<dbReference type="PANTHER" id="PTHR34501:SF9">
    <property type="entry name" value="MAJOR OUTER MEMBRANE PROTEIN P.IA"/>
    <property type="match status" value="1"/>
</dbReference>
<proteinExistence type="predicted"/>
<name>A0A368Y1I8_9BURK</name>
<keyword evidence="6 11" id="KW-0732">Signal</keyword>
<gene>
    <name evidence="13" type="ORF">DES41_102511</name>
</gene>
<evidence type="ECO:0000259" key="12">
    <source>
        <dbReference type="Pfam" id="PF13609"/>
    </source>
</evidence>
<reference evidence="13 14" key="1">
    <citation type="submission" date="2018-07" db="EMBL/GenBank/DDBJ databases">
        <title>Genomic Encyclopedia of Type Strains, Phase IV (KMG-IV): sequencing the most valuable type-strain genomes for metagenomic binning, comparative biology and taxonomic classification.</title>
        <authorList>
            <person name="Goeker M."/>
        </authorList>
    </citation>
    <scope>NUCLEOTIDE SEQUENCE [LARGE SCALE GENOMIC DNA]</scope>
    <source>
        <strain evidence="13 14">DSM 21634</strain>
    </source>
</reference>
<evidence type="ECO:0000256" key="2">
    <source>
        <dbReference type="ARBA" id="ARBA00011233"/>
    </source>
</evidence>
<comment type="caution">
    <text evidence="13">The sequence shown here is derived from an EMBL/GenBank/DDBJ whole genome shotgun (WGS) entry which is preliminary data.</text>
</comment>
<evidence type="ECO:0000313" key="14">
    <source>
        <dbReference type="Proteomes" id="UP000252884"/>
    </source>
</evidence>
<evidence type="ECO:0000256" key="6">
    <source>
        <dbReference type="ARBA" id="ARBA00022729"/>
    </source>
</evidence>
<evidence type="ECO:0000256" key="5">
    <source>
        <dbReference type="ARBA" id="ARBA00022692"/>
    </source>
</evidence>
<keyword evidence="9" id="KW-0472">Membrane</keyword>
<sequence length="358" mass="36682">MKKSLIALAVLAASGAAMAQSSVTLYGVLDIGFGKVKDGKWGMNNGEGYAGTQDGFNSTSVIGFRGTEDLGGGLKANFNLQSGGLDLSTGGTSVAFSREAWVGLEGAGWGAIQLGRSSSIGAKVMGAYDFNGTSYSSAYDRAGISAVTWYGSSRRSSQLQYTSPNFGGVVVRAGFTAKGDEGGVQGIGVPDASKNRYSLGATFANGPLSVSAIAETKSAEGLRTAYAVGVSYDLSVVKLAATYNRRERDGDLTRNYNTFSAGGAAGSGGQLAGGKGWTLAAVAPFGPANVGVAYARNTEADIQALELFANYALSKRTRLYIDFAKGYDQNAITAVNANGRGLASANPYAVGVGVVHTF</sequence>
<evidence type="ECO:0000256" key="9">
    <source>
        <dbReference type="ARBA" id="ARBA00023136"/>
    </source>
</evidence>
<comment type="subcellular location">
    <subcellularLocation>
        <location evidence="1">Cell outer membrane</location>
        <topology evidence="1">Multi-pass membrane protein</topology>
    </subcellularLocation>
</comment>
<keyword evidence="4" id="KW-1134">Transmembrane beta strand</keyword>
<feature type="chain" id="PRO_5016720068" evidence="11">
    <location>
        <begin position="20"/>
        <end position="358"/>
    </location>
</feature>
<dbReference type="RefSeq" id="WP_114467319.1">
    <property type="nucleotide sequence ID" value="NZ_QPJK01000002.1"/>
</dbReference>
<keyword evidence="7" id="KW-0406">Ion transport</keyword>
<dbReference type="InterPro" id="IPR033900">
    <property type="entry name" value="Gram_neg_porin_domain"/>
</dbReference>
<evidence type="ECO:0000256" key="11">
    <source>
        <dbReference type="SAM" id="SignalP"/>
    </source>
</evidence>
<evidence type="ECO:0000256" key="7">
    <source>
        <dbReference type="ARBA" id="ARBA00023065"/>
    </source>
</evidence>
<feature type="signal peptide" evidence="11">
    <location>
        <begin position="1"/>
        <end position="19"/>
    </location>
</feature>
<evidence type="ECO:0000256" key="8">
    <source>
        <dbReference type="ARBA" id="ARBA00023114"/>
    </source>
</evidence>
<dbReference type="InterPro" id="IPR023614">
    <property type="entry name" value="Porin_dom_sf"/>
</dbReference>
<keyword evidence="8" id="KW-0626">Porin</keyword>
<keyword evidence="3" id="KW-0813">Transport</keyword>
<evidence type="ECO:0000256" key="4">
    <source>
        <dbReference type="ARBA" id="ARBA00022452"/>
    </source>
</evidence>
<dbReference type="SUPFAM" id="SSF56935">
    <property type="entry name" value="Porins"/>
    <property type="match status" value="1"/>
</dbReference>
<dbReference type="AlphaFoldDB" id="A0A368Y1I8"/>
<comment type="subunit">
    <text evidence="2">Homotrimer.</text>
</comment>